<dbReference type="NCBIfam" id="TIGR00099">
    <property type="entry name" value="Cof-subfamily"/>
    <property type="match status" value="1"/>
</dbReference>
<evidence type="ECO:0000256" key="2">
    <source>
        <dbReference type="ARBA" id="ARBA00022723"/>
    </source>
</evidence>
<dbReference type="Gene3D" id="3.40.50.1000">
    <property type="entry name" value="HAD superfamily/HAD-like"/>
    <property type="match status" value="1"/>
</dbReference>
<comment type="caution">
    <text evidence="6">The sequence shown here is derived from an EMBL/GenBank/DDBJ whole genome shotgun (WGS) entry which is preliminary data.</text>
</comment>
<dbReference type="Proteomes" id="UP000002943">
    <property type="component" value="Unassembled WGS sequence"/>
</dbReference>
<dbReference type="EMBL" id="AEIU01000089">
    <property type="protein sequence ID" value="EFP95679.1"/>
    <property type="molecule type" value="Genomic_DNA"/>
</dbReference>
<keyword evidence="2" id="KW-0479">Metal-binding</keyword>
<proteinExistence type="inferred from homology"/>
<dbReference type="CDD" id="cd07516">
    <property type="entry name" value="HAD_Pase"/>
    <property type="match status" value="1"/>
</dbReference>
<gene>
    <name evidence="6" type="ORF">VIBC2010_05975</name>
</gene>
<organism evidence="6 7">
    <name type="scientific">Vibrio caribbeanicus ATCC BAA-2122</name>
    <dbReference type="NCBI Taxonomy" id="796620"/>
    <lineage>
        <taxon>Bacteria</taxon>
        <taxon>Pseudomonadati</taxon>
        <taxon>Pseudomonadota</taxon>
        <taxon>Gammaproteobacteria</taxon>
        <taxon>Vibrionales</taxon>
        <taxon>Vibrionaceae</taxon>
        <taxon>Vibrio</taxon>
    </lineage>
</organism>
<dbReference type="PROSITE" id="PS01229">
    <property type="entry name" value="COF_2"/>
    <property type="match status" value="1"/>
</dbReference>
<dbReference type="OrthoDB" id="5498330at2"/>
<dbReference type="InterPro" id="IPR006379">
    <property type="entry name" value="HAD-SF_hydro_IIB"/>
</dbReference>
<name>E3BMQ2_9VIBR</name>
<dbReference type="PANTHER" id="PTHR47267:SF4">
    <property type="entry name" value="PYRIDOXAL PHOSPHATE PHOSPHATASE YIGL"/>
    <property type="match status" value="1"/>
</dbReference>
<dbReference type="InterPro" id="IPR023214">
    <property type="entry name" value="HAD_sf"/>
</dbReference>
<evidence type="ECO:0000256" key="5">
    <source>
        <dbReference type="ARBA" id="ARBA00034778"/>
    </source>
</evidence>
<dbReference type="STRING" id="796620.VIBC2010_05975"/>
<dbReference type="AlphaFoldDB" id="E3BMQ2"/>
<dbReference type="NCBIfam" id="TIGR01484">
    <property type="entry name" value="HAD-SF-IIB"/>
    <property type="match status" value="1"/>
</dbReference>
<comment type="cofactor">
    <cofactor evidence="1">
        <name>Mg(2+)</name>
        <dbReference type="ChEBI" id="CHEBI:18420"/>
    </cofactor>
</comment>
<dbReference type="RefSeq" id="WP_009602405.1">
    <property type="nucleotide sequence ID" value="NZ_AEIU01000089.1"/>
</dbReference>
<keyword evidence="4" id="KW-0460">Magnesium</keyword>
<dbReference type="GO" id="GO:0016791">
    <property type="term" value="F:phosphatase activity"/>
    <property type="evidence" value="ECO:0007669"/>
    <property type="project" value="UniProtKB-ARBA"/>
</dbReference>
<evidence type="ECO:0000256" key="4">
    <source>
        <dbReference type="ARBA" id="ARBA00022842"/>
    </source>
</evidence>
<accession>E3BMQ2</accession>
<dbReference type="PANTHER" id="PTHR47267">
    <property type="match status" value="1"/>
</dbReference>
<dbReference type="SFLD" id="SFLDS00003">
    <property type="entry name" value="Haloacid_Dehalogenase"/>
    <property type="match status" value="1"/>
</dbReference>
<dbReference type="SUPFAM" id="SSF56784">
    <property type="entry name" value="HAD-like"/>
    <property type="match status" value="1"/>
</dbReference>
<reference evidence="6 7" key="1">
    <citation type="journal article" date="2012" name="Int. J. Syst. Evol. Microbiol.">
        <title>Vibrio caribbeanicus sp. nov., isolated from the marine sponge Scleritoderma cyanea.</title>
        <authorList>
            <person name="Hoffmann M."/>
            <person name="Monday S.R."/>
            <person name="Allard M.W."/>
            <person name="Strain E.A."/>
            <person name="Whittaker P."/>
            <person name="Naum M."/>
            <person name="McCarthy P.J."/>
            <person name="Lopez J.V."/>
            <person name="Fischer M."/>
            <person name="Brown E.W."/>
        </authorList>
    </citation>
    <scope>NUCLEOTIDE SEQUENCE [LARGE SCALE GENOMIC DNA]</scope>
    <source>
        <strain evidence="6 7">ATCC BAA-2122</strain>
    </source>
</reference>
<dbReference type="InterPro" id="IPR000150">
    <property type="entry name" value="Cof"/>
</dbReference>
<sequence>MTEVPKQEKFRIVASDLDGTLLDTNHQLSEFSKETLSALHQAGFTFVFATGRHHVDVSGIRQSVGIPAYMITSNGARVHDQNDQVMFSKNVPCEYVQPVIDMISSDQQIFIHLYQDDKWLVDKEDQQLAKFHNQSGFSYTHFDPLRAPTESIAKIFVTHPQHDHDHLVILEDKLRHQFGHVLTIEFSTPWCLEIMAANVSKGRALEAVAKSLNLELDNCIAFGDGMNDVEMLKMAGKGLVMATSHYKVKAALPNNEVIGSNADHAVAQYLKDNLL</sequence>
<evidence type="ECO:0000313" key="7">
    <source>
        <dbReference type="Proteomes" id="UP000002943"/>
    </source>
</evidence>
<evidence type="ECO:0000256" key="1">
    <source>
        <dbReference type="ARBA" id="ARBA00001946"/>
    </source>
</evidence>
<evidence type="ECO:0000256" key="3">
    <source>
        <dbReference type="ARBA" id="ARBA00022801"/>
    </source>
</evidence>
<dbReference type="eggNOG" id="COG0561">
    <property type="taxonomic scope" value="Bacteria"/>
</dbReference>
<evidence type="ECO:0000313" key="6">
    <source>
        <dbReference type="EMBL" id="EFP95679.1"/>
    </source>
</evidence>
<keyword evidence="7" id="KW-1185">Reference proteome</keyword>
<protein>
    <submittedName>
        <fullName evidence="6">Hydrolase</fullName>
    </submittedName>
</protein>
<dbReference type="SFLD" id="SFLDG01144">
    <property type="entry name" value="C2.B.4:_PGP_Like"/>
    <property type="match status" value="1"/>
</dbReference>
<comment type="similarity">
    <text evidence="5">Belongs to the HAD-like hydrolase superfamily. Cof family.</text>
</comment>
<dbReference type="SFLD" id="SFLDG01140">
    <property type="entry name" value="C2.B:_Phosphomannomutase_and_P"/>
    <property type="match status" value="1"/>
</dbReference>
<keyword evidence="3 6" id="KW-0378">Hydrolase</keyword>
<dbReference type="Gene3D" id="3.30.1240.10">
    <property type="match status" value="1"/>
</dbReference>
<dbReference type="Pfam" id="PF08282">
    <property type="entry name" value="Hydrolase_3"/>
    <property type="match status" value="1"/>
</dbReference>
<dbReference type="GO" id="GO:0000287">
    <property type="term" value="F:magnesium ion binding"/>
    <property type="evidence" value="ECO:0007669"/>
    <property type="project" value="UniProtKB-ARBA"/>
</dbReference>
<dbReference type="InterPro" id="IPR036412">
    <property type="entry name" value="HAD-like_sf"/>
</dbReference>